<protein>
    <submittedName>
        <fullName evidence="2">BioD-like N-terminal domain of phosphotransacetylase</fullName>
    </submittedName>
</protein>
<reference evidence="2" key="1">
    <citation type="submission" date="2015-10" db="EMBL/GenBank/DDBJ databases">
        <authorList>
            <person name="Gilbert D.G."/>
        </authorList>
    </citation>
    <scope>NUCLEOTIDE SEQUENCE</scope>
</reference>
<accession>A0A160V8Z5</accession>
<proteinExistence type="predicted"/>
<dbReference type="AlphaFoldDB" id="A0A160V8Z5"/>
<organism evidence="2">
    <name type="scientific">hydrothermal vent metagenome</name>
    <dbReference type="NCBI Taxonomy" id="652676"/>
    <lineage>
        <taxon>unclassified sequences</taxon>
        <taxon>metagenomes</taxon>
        <taxon>ecological metagenomes</taxon>
    </lineage>
</organism>
<dbReference type="EMBL" id="FAXA01000219">
    <property type="protein sequence ID" value="CUV02298.1"/>
    <property type="molecule type" value="Genomic_DNA"/>
</dbReference>
<dbReference type="Pfam" id="PF07085">
    <property type="entry name" value="DRTGG"/>
    <property type="match status" value="1"/>
</dbReference>
<dbReference type="InterPro" id="IPR050500">
    <property type="entry name" value="Phos_Acetyltrans/Butyryltrans"/>
</dbReference>
<gene>
    <name evidence="2" type="ORF">MGWOODY_Clf879</name>
</gene>
<dbReference type="InterPro" id="IPR010766">
    <property type="entry name" value="DRTGG"/>
</dbReference>
<evidence type="ECO:0000259" key="1">
    <source>
        <dbReference type="Pfam" id="PF07085"/>
    </source>
</evidence>
<feature type="domain" description="DRTGG" evidence="1">
    <location>
        <begin position="41"/>
        <end position="145"/>
    </location>
</feature>
<dbReference type="Gene3D" id="3.40.1390.20">
    <property type="entry name" value="HprK N-terminal domain-like"/>
    <property type="match status" value="1"/>
</dbReference>
<evidence type="ECO:0000313" key="2">
    <source>
        <dbReference type="EMBL" id="CUV02298.1"/>
    </source>
</evidence>
<sequence length="183" mass="20062">MTSYRKRDVENGLLSQLRSAGKTVIGAVPEDRIMISVTVQQIADQLGGRWVQDPVNTDACIDRLLLGGNIMDSGETYYGRYANQAVIVRAERPDIQMASLMEDTKCLVLTGGSDPTEYVKAEAMERDVPLISVTEGTMSIVESLSGLLDRATPYSQNKVDRFGELINQNLDMATLSAFLTTAH</sequence>
<dbReference type="PANTHER" id="PTHR43356">
    <property type="entry name" value="PHOSPHATE ACETYLTRANSFERASE"/>
    <property type="match status" value="1"/>
</dbReference>
<dbReference type="SUPFAM" id="SSF75138">
    <property type="entry name" value="HprK N-terminal domain-like"/>
    <property type="match status" value="1"/>
</dbReference>
<name>A0A160V8Z5_9ZZZZ</name>
<dbReference type="InterPro" id="IPR028979">
    <property type="entry name" value="Ser_kin/Pase_Hpr-like_N_sf"/>
</dbReference>
<dbReference type="PANTHER" id="PTHR43356:SF2">
    <property type="entry name" value="PHOSPHATE ACETYLTRANSFERASE"/>
    <property type="match status" value="1"/>
</dbReference>